<keyword evidence="4" id="KW-1185">Reference proteome</keyword>
<evidence type="ECO:0000313" key="3">
    <source>
        <dbReference type="EMBL" id="SHN75819.1"/>
    </source>
</evidence>
<proteinExistence type="inferred from homology"/>
<dbReference type="Proteomes" id="UP000184440">
    <property type="component" value="Unassembled WGS sequence"/>
</dbReference>
<dbReference type="PROSITE" id="PS51462">
    <property type="entry name" value="NUDIX"/>
    <property type="match status" value="1"/>
</dbReference>
<dbReference type="RefSeq" id="WP_218617743.1">
    <property type="nucleotide sequence ID" value="NZ_FRCS01000007.1"/>
</dbReference>
<sequence length="182" mass="20183">MIHADDIRVDVSAYLDRYPNDATRLESLTDALTRLDGDLTDRSTLPGHVTCSAVVVDPRRRVLHIRHNVLGTWLRPGGHLEAADTTLAGAASREVREETGIHTKDLELLSPVPVDVDVHLIPANPDKGELAHHHYDLRYLYRTRTGALTVVLDPDEVSGHRWMPVGNVQPAHLPTRVAQQLA</sequence>
<accession>A0A1M7TYL5</accession>
<dbReference type="InterPro" id="IPR000086">
    <property type="entry name" value="NUDIX_hydrolase_dom"/>
</dbReference>
<evidence type="ECO:0000256" key="1">
    <source>
        <dbReference type="ARBA" id="ARBA00005582"/>
    </source>
</evidence>
<evidence type="ECO:0000313" key="4">
    <source>
        <dbReference type="Proteomes" id="UP000184440"/>
    </source>
</evidence>
<comment type="similarity">
    <text evidence="1">Belongs to the Nudix hydrolase family.</text>
</comment>
<dbReference type="PANTHER" id="PTHR43736">
    <property type="entry name" value="ADP-RIBOSE PYROPHOSPHATASE"/>
    <property type="match status" value="1"/>
</dbReference>
<feature type="domain" description="Nudix hydrolase" evidence="2">
    <location>
        <begin position="46"/>
        <end position="182"/>
    </location>
</feature>
<dbReference type="Gene3D" id="3.90.79.10">
    <property type="entry name" value="Nucleoside Triphosphate Pyrophosphohydrolase"/>
    <property type="match status" value="1"/>
</dbReference>
<dbReference type="AlphaFoldDB" id="A0A1M7TYL5"/>
<protein>
    <submittedName>
        <fullName evidence="3">ADP-ribose pyrophosphatase YjhB, NUDIX family</fullName>
    </submittedName>
</protein>
<name>A0A1M7TYL5_9ACTN</name>
<dbReference type="STRING" id="134849.SAMN05443668_107388"/>
<organism evidence="3 4">
    <name type="scientific">Cryptosporangium aurantiacum</name>
    <dbReference type="NCBI Taxonomy" id="134849"/>
    <lineage>
        <taxon>Bacteria</taxon>
        <taxon>Bacillati</taxon>
        <taxon>Actinomycetota</taxon>
        <taxon>Actinomycetes</taxon>
        <taxon>Cryptosporangiales</taxon>
        <taxon>Cryptosporangiaceae</taxon>
        <taxon>Cryptosporangium</taxon>
    </lineage>
</organism>
<dbReference type="Pfam" id="PF00293">
    <property type="entry name" value="NUDIX"/>
    <property type="match status" value="1"/>
</dbReference>
<dbReference type="EMBL" id="FRCS01000007">
    <property type="protein sequence ID" value="SHN75819.1"/>
    <property type="molecule type" value="Genomic_DNA"/>
</dbReference>
<dbReference type="InterPro" id="IPR015797">
    <property type="entry name" value="NUDIX_hydrolase-like_dom_sf"/>
</dbReference>
<dbReference type="CDD" id="cd03674">
    <property type="entry name" value="NUDIX_Hydrolase"/>
    <property type="match status" value="1"/>
</dbReference>
<dbReference type="PANTHER" id="PTHR43736:SF1">
    <property type="entry name" value="DIHYDRONEOPTERIN TRIPHOSPHATE DIPHOSPHATASE"/>
    <property type="match status" value="1"/>
</dbReference>
<reference evidence="3 4" key="1">
    <citation type="submission" date="2016-11" db="EMBL/GenBank/DDBJ databases">
        <authorList>
            <person name="Jaros S."/>
            <person name="Januszkiewicz K."/>
            <person name="Wedrychowicz H."/>
        </authorList>
    </citation>
    <scope>NUCLEOTIDE SEQUENCE [LARGE SCALE GENOMIC DNA]</scope>
    <source>
        <strain evidence="3 4">DSM 46144</strain>
    </source>
</reference>
<gene>
    <name evidence="3" type="ORF">SAMN05443668_107388</name>
</gene>
<dbReference type="SUPFAM" id="SSF55811">
    <property type="entry name" value="Nudix"/>
    <property type="match status" value="1"/>
</dbReference>
<evidence type="ECO:0000259" key="2">
    <source>
        <dbReference type="PROSITE" id="PS51462"/>
    </source>
</evidence>